<dbReference type="RefSeq" id="WP_184804143.1">
    <property type="nucleotide sequence ID" value="NZ_JACHMY010000001.1"/>
</dbReference>
<dbReference type="Proteomes" id="UP000549971">
    <property type="component" value="Unassembled WGS sequence"/>
</dbReference>
<organism evidence="1 2">
    <name type="scientific">Kribbella italica</name>
    <dbReference type="NCBI Taxonomy" id="1540520"/>
    <lineage>
        <taxon>Bacteria</taxon>
        <taxon>Bacillati</taxon>
        <taxon>Actinomycetota</taxon>
        <taxon>Actinomycetes</taxon>
        <taxon>Propionibacteriales</taxon>
        <taxon>Kribbellaceae</taxon>
        <taxon>Kribbella</taxon>
    </lineage>
</organism>
<sequence>MDRRELLLEVRRTRNDCVFGLRLTLDAERAGRGIAFAESYDYLPLGSDPGREYIYSVYTEYAALAALTRFFEELLGQTFEGEPADRFVACFSALVAAGELGDGLALQENHRKVAGWCEQAGVVAETETWTWINSD</sequence>
<dbReference type="EMBL" id="JACHMY010000001">
    <property type="protein sequence ID" value="MBB5841183.1"/>
    <property type="molecule type" value="Genomic_DNA"/>
</dbReference>
<comment type="caution">
    <text evidence="1">The sequence shown here is derived from an EMBL/GenBank/DDBJ whole genome shotgun (WGS) entry which is preliminary data.</text>
</comment>
<proteinExistence type="predicted"/>
<gene>
    <name evidence="1" type="ORF">HDA39_007917</name>
</gene>
<reference evidence="1 2" key="1">
    <citation type="submission" date="2020-08" db="EMBL/GenBank/DDBJ databases">
        <title>Sequencing the genomes of 1000 actinobacteria strains.</title>
        <authorList>
            <person name="Klenk H.-P."/>
        </authorList>
    </citation>
    <scope>NUCLEOTIDE SEQUENCE [LARGE SCALE GENOMIC DNA]</scope>
    <source>
        <strain evidence="1 2">DSM 28967</strain>
    </source>
</reference>
<name>A0A7W9JGQ5_9ACTN</name>
<evidence type="ECO:0000313" key="1">
    <source>
        <dbReference type="EMBL" id="MBB5841183.1"/>
    </source>
</evidence>
<accession>A0A7W9JGQ5</accession>
<dbReference type="AlphaFoldDB" id="A0A7W9JGQ5"/>
<keyword evidence="2" id="KW-1185">Reference proteome</keyword>
<evidence type="ECO:0000313" key="2">
    <source>
        <dbReference type="Proteomes" id="UP000549971"/>
    </source>
</evidence>
<protein>
    <submittedName>
        <fullName evidence="1">Uncharacterized protein</fullName>
    </submittedName>
</protein>